<protein>
    <recommendedName>
        <fullName evidence="4">Inner centromere protein ARK-binding domain-containing protein</fullName>
    </recommendedName>
</protein>
<dbReference type="OrthoDB" id="2193638at2759"/>
<reference evidence="2 3" key="1">
    <citation type="journal article" date="2012" name="PLoS Pathog.">
        <title>The genome of the obligate intracellular parasite Trachipleistophora hominis: new insights into microsporidian genome dynamics and reductive evolution.</title>
        <authorList>
            <person name="Heinz E."/>
            <person name="Williams T.A."/>
            <person name="Nakjang S."/>
            <person name="Noel C.J."/>
            <person name="Swan D.C."/>
            <person name="Goldberg A.V."/>
            <person name="Harris S.R."/>
            <person name="Weinmaier T."/>
            <person name="Markert S."/>
            <person name="Becher D."/>
            <person name="Bernhardt J."/>
            <person name="Dagan T."/>
            <person name="Hacker C."/>
            <person name="Lucocq J.M."/>
            <person name="Schweder T."/>
            <person name="Rattei T."/>
            <person name="Hall N."/>
            <person name="Hirt R.P."/>
            <person name="Embley T.M."/>
        </authorList>
    </citation>
    <scope>NUCLEOTIDE SEQUENCE [LARGE SCALE GENOMIC DNA]</scope>
</reference>
<dbReference type="VEuPathDB" id="MicrosporidiaDB:THOM_0564"/>
<proteinExistence type="predicted"/>
<name>L7JYQ9_TRAHO</name>
<accession>L7JYQ9</accession>
<gene>
    <name evidence="2" type="ORF">THOM_0564</name>
</gene>
<evidence type="ECO:0000313" key="3">
    <source>
        <dbReference type="Proteomes" id="UP000011185"/>
    </source>
</evidence>
<keyword evidence="3" id="KW-1185">Reference proteome</keyword>
<dbReference type="Proteomes" id="UP000011185">
    <property type="component" value="Unassembled WGS sequence"/>
</dbReference>
<evidence type="ECO:0000256" key="1">
    <source>
        <dbReference type="SAM" id="Coils"/>
    </source>
</evidence>
<keyword evidence="1" id="KW-0175">Coiled coil</keyword>
<dbReference type="InParanoid" id="L7JYQ9"/>
<dbReference type="OMA" id="QRAWTIQ"/>
<dbReference type="EMBL" id="JH993846">
    <property type="protein sequence ID" value="ELQ76455.1"/>
    <property type="molecule type" value="Genomic_DNA"/>
</dbReference>
<feature type="coiled-coil region" evidence="1">
    <location>
        <begin position="24"/>
        <end position="199"/>
    </location>
</feature>
<dbReference type="STRING" id="72359.L7JYQ9"/>
<sequence length="756" mass="88059">MLSSYAKIMKGWTSTVNLMKEKINEEKKRRIRESRQDVKKTRMQVKKEEYGEIDDCYVAELEKMKEMARLEEERIFKMREEIKKREIALKEQQKRMEEEKMEELKRREEWKRREELKRVEEKKKMEEKKMEEKKMAEKKKVEELKELKKVEKIKEEKMKNKINARNEVKGVKRGNAQKKDELTKKRREETKKIANERKKANEIKKWEEERRRTVKKQEYNINSGQVRTEKENKSVLKDNAVVDDEMDEEISVIRSTITMKRDNTITGHLVGNRGRRNAVAALKRPVRTEMLKKNEMAGLEKEMKCDDEPGCDLEMVTQKKRSADTTGENVAGVEEKIIKSGPELLQQHLNTLEMNKTHENVKLAGTGMHSVINEGVASAARTRDENAQARTGESIASAARTRNENAQARTGEVNNPFLAANENAKKADVYSARLISALNRDKIEQLQSDVNKRLAEKIVEENKNVLKRKNSNVPACSFSVDKAERVREMSHNEENIDPGLEKMQFHRRMIENSQLVEELMRPLTRKKSGIKISLPKRVSSLRSSSGGDLKDENNSYVRKLNIYRKKHHQTRRQFKRQQILTEKNKKLNQTFEKIKNLFLEKKIRESILVNNSMMDQSVRVEENGRADNTVNTPLFEVPAREALPVSKGPDPIYRRAIDKKISGFKFCTPSKSFDPCTFVPKTTLPFFNAKNEEVFKTSFNKKPWAKEHSIAEIVSNQNHFEIEKYFGVPAIDVCAMFPAVRNISNDSPNRMVNVSK</sequence>
<dbReference type="HOGENOM" id="CLU_354967_0_0_1"/>
<organism evidence="2 3">
    <name type="scientific">Trachipleistophora hominis</name>
    <name type="common">Microsporidian parasite</name>
    <dbReference type="NCBI Taxonomy" id="72359"/>
    <lineage>
        <taxon>Eukaryota</taxon>
        <taxon>Fungi</taxon>
        <taxon>Fungi incertae sedis</taxon>
        <taxon>Microsporidia</taxon>
        <taxon>Pleistophoridae</taxon>
        <taxon>Trachipleistophora</taxon>
    </lineage>
</organism>
<evidence type="ECO:0008006" key="4">
    <source>
        <dbReference type="Google" id="ProtNLM"/>
    </source>
</evidence>
<evidence type="ECO:0000313" key="2">
    <source>
        <dbReference type="EMBL" id="ELQ76455.1"/>
    </source>
</evidence>
<dbReference type="AlphaFoldDB" id="L7JYQ9"/>